<dbReference type="Pfam" id="PF01814">
    <property type="entry name" value="Hemerythrin"/>
    <property type="match status" value="1"/>
</dbReference>
<dbReference type="Proteomes" id="UP000057609">
    <property type="component" value="Chromosome"/>
</dbReference>
<evidence type="ECO:0000256" key="2">
    <source>
        <dbReference type="ARBA" id="ARBA00022723"/>
    </source>
</evidence>
<dbReference type="KEGG" id="gpi:GPICK_12790"/>
<keyword evidence="2" id="KW-0479">Metal-binding</keyword>
<keyword evidence="6" id="KW-1185">Reference proteome</keyword>
<dbReference type="InterPro" id="IPR012312">
    <property type="entry name" value="Hemerythrin-like"/>
</dbReference>
<organism evidence="5 6">
    <name type="scientific">Geobacter pickeringii</name>
    <dbReference type="NCBI Taxonomy" id="345632"/>
    <lineage>
        <taxon>Bacteria</taxon>
        <taxon>Pseudomonadati</taxon>
        <taxon>Thermodesulfobacteriota</taxon>
        <taxon>Desulfuromonadia</taxon>
        <taxon>Geobacterales</taxon>
        <taxon>Geobacteraceae</taxon>
        <taxon>Geobacter</taxon>
    </lineage>
</organism>
<evidence type="ECO:0000313" key="6">
    <source>
        <dbReference type="Proteomes" id="UP000057609"/>
    </source>
</evidence>
<dbReference type="InterPro" id="IPR035938">
    <property type="entry name" value="Hemerythrin-like_sf"/>
</dbReference>
<dbReference type="InterPro" id="IPR050669">
    <property type="entry name" value="Hemerythrin"/>
</dbReference>
<dbReference type="HOGENOM" id="CLU_086902_3_1_7"/>
<sequence>MWSDDLTVGISEIDSQHRQLFCQLDQLLDACVAGRELAEVLRMLDFLDDYVKTHFDTEETLLQRHDFPGYENHRLQHVLMRDRIGQFRQELQTTGPTRDFVLRVNQLLIDWLKGHIRRVDREASEFLLKKMPPAADIH</sequence>
<dbReference type="NCBIfam" id="TIGR02481">
    <property type="entry name" value="hemeryth_dom"/>
    <property type="match status" value="1"/>
</dbReference>
<reference evidence="5 6" key="1">
    <citation type="journal article" date="2015" name="Genome Announc.">
        <title>Complete Genome of Geobacter pickeringii G13T, a Metal-Reducing Isolate from Sedimentary Kaolin Deposits.</title>
        <authorList>
            <person name="Badalamenti J.P."/>
            <person name="Bond D.R."/>
        </authorList>
    </citation>
    <scope>NUCLEOTIDE SEQUENCE [LARGE SCALE GENOMIC DNA]</scope>
    <source>
        <strain evidence="5 6">G13</strain>
    </source>
</reference>
<gene>
    <name evidence="5" type="ORF">GPICK_12790</name>
</gene>
<proteinExistence type="inferred from homology"/>
<dbReference type="EMBL" id="CP009788">
    <property type="protein sequence ID" value="AJE04116.1"/>
    <property type="molecule type" value="Genomic_DNA"/>
</dbReference>
<dbReference type="InterPro" id="IPR012827">
    <property type="entry name" value="Hemerythrin_metal-bd"/>
</dbReference>
<dbReference type="SUPFAM" id="SSF47188">
    <property type="entry name" value="Hemerythrin-like"/>
    <property type="match status" value="1"/>
</dbReference>
<feature type="domain" description="Hemerythrin-like" evidence="4">
    <location>
        <begin position="9"/>
        <end position="122"/>
    </location>
</feature>
<dbReference type="STRING" id="345632.GPICK_12790"/>
<dbReference type="Gene3D" id="1.20.120.50">
    <property type="entry name" value="Hemerythrin-like"/>
    <property type="match status" value="1"/>
</dbReference>
<dbReference type="OrthoDB" id="9774644at2"/>
<dbReference type="PANTHER" id="PTHR37164">
    <property type="entry name" value="BACTERIOHEMERYTHRIN"/>
    <property type="match status" value="1"/>
</dbReference>
<name>A0A0B5BJ77_9BACT</name>
<evidence type="ECO:0000256" key="3">
    <source>
        <dbReference type="ARBA" id="ARBA00023004"/>
    </source>
</evidence>
<dbReference type="RefSeq" id="WP_039743833.1">
    <property type="nucleotide sequence ID" value="NZ_CP009788.1"/>
</dbReference>
<accession>A0A0B5BJ77</accession>
<evidence type="ECO:0000259" key="4">
    <source>
        <dbReference type="Pfam" id="PF01814"/>
    </source>
</evidence>
<dbReference type="GO" id="GO:0046872">
    <property type="term" value="F:metal ion binding"/>
    <property type="evidence" value="ECO:0007669"/>
    <property type="project" value="UniProtKB-KW"/>
</dbReference>
<keyword evidence="3" id="KW-0408">Iron</keyword>
<dbReference type="NCBIfam" id="NF033749">
    <property type="entry name" value="bact_hemeryth"/>
    <property type="match status" value="1"/>
</dbReference>
<dbReference type="PANTHER" id="PTHR37164:SF1">
    <property type="entry name" value="BACTERIOHEMERYTHRIN"/>
    <property type="match status" value="1"/>
</dbReference>
<dbReference type="CDD" id="cd12107">
    <property type="entry name" value="Hemerythrin"/>
    <property type="match status" value="1"/>
</dbReference>
<comment type="similarity">
    <text evidence="1">Belongs to the hemerythrin family.</text>
</comment>
<evidence type="ECO:0000313" key="5">
    <source>
        <dbReference type="EMBL" id="AJE04116.1"/>
    </source>
</evidence>
<protein>
    <submittedName>
        <fullName evidence="5">Hemerythrin</fullName>
    </submittedName>
</protein>
<evidence type="ECO:0000256" key="1">
    <source>
        <dbReference type="ARBA" id="ARBA00010587"/>
    </source>
</evidence>
<dbReference type="AlphaFoldDB" id="A0A0B5BJ77"/>